<proteinExistence type="inferred from homology"/>
<keyword evidence="5 7" id="KW-0573">Peptidoglycan synthesis</keyword>
<feature type="domain" description="L,D-TPase catalytic" evidence="9">
    <location>
        <begin position="27"/>
        <end position="138"/>
    </location>
</feature>
<reference evidence="10 11" key="1">
    <citation type="submission" date="2019-09" db="EMBL/GenBank/DDBJ databases">
        <title>Isolation and complete genome sequencing of Methylocystis species.</title>
        <authorList>
            <person name="Rumah B.L."/>
            <person name="Stead C.E."/>
            <person name="Stevens B.C."/>
            <person name="Minton N.P."/>
            <person name="Grosse-Honebrink A."/>
            <person name="Zhang Y."/>
        </authorList>
    </citation>
    <scope>NUCLEOTIDE SEQUENCE [LARGE SCALE GENOMIC DNA]</scope>
    <source>
        <strain evidence="10 11">BRCS2</strain>
    </source>
</reference>
<evidence type="ECO:0000256" key="3">
    <source>
        <dbReference type="ARBA" id="ARBA00022679"/>
    </source>
</evidence>
<evidence type="ECO:0000256" key="1">
    <source>
        <dbReference type="ARBA" id="ARBA00004752"/>
    </source>
</evidence>
<dbReference type="PROSITE" id="PS52029">
    <property type="entry name" value="LD_TPASE"/>
    <property type="match status" value="1"/>
</dbReference>
<evidence type="ECO:0000256" key="2">
    <source>
        <dbReference type="ARBA" id="ARBA00005992"/>
    </source>
</evidence>
<evidence type="ECO:0000259" key="9">
    <source>
        <dbReference type="PROSITE" id="PS52029"/>
    </source>
</evidence>
<dbReference type="GO" id="GO:0018104">
    <property type="term" value="P:peptidoglycan-protein cross-linking"/>
    <property type="evidence" value="ECO:0007669"/>
    <property type="project" value="TreeGrafter"/>
</dbReference>
<keyword evidence="3" id="KW-0808">Transferase</keyword>
<dbReference type="GO" id="GO:0071972">
    <property type="term" value="F:peptidoglycan L,D-transpeptidase activity"/>
    <property type="evidence" value="ECO:0007669"/>
    <property type="project" value="TreeGrafter"/>
</dbReference>
<dbReference type="Proteomes" id="UP000422569">
    <property type="component" value="Chromosome"/>
</dbReference>
<evidence type="ECO:0000313" key="11">
    <source>
        <dbReference type="Proteomes" id="UP000422569"/>
    </source>
</evidence>
<feature type="chain" id="PRO_5025549908" evidence="8">
    <location>
        <begin position="26"/>
        <end position="144"/>
    </location>
</feature>
<dbReference type="Pfam" id="PF03734">
    <property type="entry name" value="YkuD"/>
    <property type="match status" value="1"/>
</dbReference>
<evidence type="ECO:0000313" key="10">
    <source>
        <dbReference type="EMBL" id="QGM96420.1"/>
    </source>
</evidence>
<keyword evidence="6 7" id="KW-0961">Cell wall biogenesis/degradation</keyword>
<keyword evidence="11" id="KW-1185">Reference proteome</keyword>
<dbReference type="InterPro" id="IPR038063">
    <property type="entry name" value="Transpep_catalytic_dom"/>
</dbReference>
<dbReference type="Gene3D" id="2.40.440.10">
    <property type="entry name" value="L,D-transpeptidase catalytic domain-like"/>
    <property type="match status" value="1"/>
</dbReference>
<evidence type="ECO:0000256" key="6">
    <source>
        <dbReference type="ARBA" id="ARBA00023316"/>
    </source>
</evidence>
<protein>
    <submittedName>
        <fullName evidence="10">L,D-transpeptidase</fullName>
    </submittedName>
</protein>
<name>A0A6B8M6G0_9HYPH</name>
<dbReference type="InterPro" id="IPR005490">
    <property type="entry name" value="LD_TPept_cat_dom"/>
</dbReference>
<evidence type="ECO:0000256" key="5">
    <source>
        <dbReference type="ARBA" id="ARBA00022984"/>
    </source>
</evidence>
<keyword evidence="8" id="KW-0732">Signal</keyword>
<dbReference type="AlphaFoldDB" id="A0A6B8M6G0"/>
<sequence>MEVALRYSPLLLALPLALAAQTASATVRIHINLASQRMVVTSAAGKHSWPVSTARPGYRTPRGVFSARSLQRIHYSSKYDDAPMPHSIFFSGGYAIHGTYATSALGRPVSHGCVRLSPGHAAQLYGMVRREGARITISGGRSRR</sequence>
<dbReference type="PANTHER" id="PTHR30582:SF2">
    <property type="entry name" value="L,D-TRANSPEPTIDASE YCIB-RELATED"/>
    <property type="match status" value="1"/>
</dbReference>
<comment type="pathway">
    <text evidence="1 7">Cell wall biogenesis; peptidoglycan biosynthesis.</text>
</comment>
<organism evidence="10 11">
    <name type="scientific">Methylocystis parvus</name>
    <dbReference type="NCBI Taxonomy" id="134"/>
    <lineage>
        <taxon>Bacteria</taxon>
        <taxon>Pseudomonadati</taxon>
        <taxon>Pseudomonadota</taxon>
        <taxon>Alphaproteobacteria</taxon>
        <taxon>Hyphomicrobiales</taxon>
        <taxon>Methylocystaceae</taxon>
        <taxon>Methylocystis</taxon>
    </lineage>
</organism>
<dbReference type="CDD" id="cd16913">
    <property type="entry name" value="YkuD_like"/>
    <property type="match status" value="1"/>
</dbReference>
<dbReference type="UniPathway" id="UPA00219"/>
<dbReference type="GO" id="GO:0016740">
    <property type="term" value="F:transferase activity"/>
    <property type="evidence" value="ECO:0007669"/>
    <property type="project" value="UniProtKB-KW"/>
</dbReference>
<dbReference type="SUPFAM" id="SSF141523">
    <property type="entry name" value="L,D-transpeptidase catalytic domain-like"/>
    <property type="match status" value="1"/>
</dbReference>
<accession>A0A6B8M6G0</accession>
<gene>
    <name evidence="10" type="ORF">F7D14_02250</name>
</gene>
<feature type="active site" description="Proton donor/acceptor" evidence="7">
    <location>
        <position position="97"/>
    </location>
</feature>
<keyword evidence="4 7" id="KW-0133">Cell shape</keyword>
<evidence type="ECO:0000256" key="8">
    <source>
        <dbReference type="SAM" id="SignalP"/>
    </source>
</evidence>
<dbReference type="PANTHER" id="PTHR30582">
    <property type="entry name" value="L,D-TRANSPEPTIDASE"/>
    <property type="match status" value="1"/>
</dbReference>
<dbReference type="InterPro" id="IPR050979">
    <property type="entry name" value="LD-transpeptidase"/>
</dbReference>
<evidence type="ECO:0000256" key="4">
    <source>
        <dbReference type="ARBA" id="ARBA00022960"/>
    </source>
</evidence>
<dbReference type="GO" id="GO:0008360">
    <property type="term" value="P:regulation of cell shape"/>
    <property type="evidence" value="ECO:0007669"/>
    <property type="project" value="UniProtKB-UniRule"/>
</dbReference>
<dbReference type="GO" id="GO:0071555">
    <property type="term" value="P:cell wall organization"/>
    <property type="evidence" value="ECO:0007669"/>
    <property type="project" value="UniProtKB-UniRule"/>
</dbReference>
<evidence type="ECO:0000256" key="7">
    <source>
        <dbReference type="PROSITE-ProRule" id="PRU01373"/>
    </source>
</evidence>
<comment type="similarity">
    <text evidence="2">Belongs to the YkuD family.</text>
</comment>
<dbReference type="KEGG" id="mpar:F7D14_02250"/>
<feature type="signal peptide" evidence="8">
    <location>
        <begin position="1"/>
        <end position="25"/>
    </location>
</feature>
<dbReference type="GO" id="GO:0005576">
    <property type="term" value="C:extracellular region"/>
    <property type="evidence" value="ECO:0007669"/>
    <property type="project" value="TreeGrafter"/>
</dbReference>
<dbReference type="EMBL" id="CP044331">
    <property type="protein sequence ID" value="QGM96420.1"/>
    <property type="molecule type" value="Genomic_DNA"/>
</dbReference>
<feature type="active site" description="Nucleophile" evidence="7">
    <location>
        <position position="113"/>
    </location>
</feature>